<feature type="non-terminal residue" evidence="2">
    <location>
        <position position="1"/>
    </location>
</feature>
<keyword evidence="3" id="KW-1185">Reference proteome</keyword>
<dbReference type="InterPro" id="IPR000719">
    <property type="entry name" value="Prot_kinase_dom"/>
</dbReference>
<dbReference type="GO" id="GO:0005524">
    <property type="term" value="F:ATP binding"/>
    <property type="evidence" value="ECO:0007669"/>
    <property type="project" value="InterPro"/>
</dbReference>
<dbReference type="Gene3D" id="1.10.510.10">
    <property type="entry name" value="Transferase(Phosphotransferase) domain 1"/>
    <property type="match status" value="1"/>
</dbReference>
<dbReference type="EMBL" id="CAJPVJ010054681">
    <property type="protein sequence ID" value="CAG2183525.1"/>
    <property type="molecule type" value="Genomic_DNA"/>
</dbReference>
<protein>
    <recommendedName>
        <fullName evidence="1">Protein kinase domain-containing protein</fullName>
    </recommendedName>
</protein>
<evidence type="ECO:0000313" key="3">
    <source>
        <dbReference type="Proteomes" id="UP000728032"/>
    </source>
</evidence>
<organism evidence="2">
    <name type="scientific">Oppiella nova</name>
    <dbReference type="NCBI Taxonomy" id="334625"/>
    <lineage>
        <taxon>Eukaryota</taxon>
        <taxon>Metazoa</taxon>
        <taxon>Ecdysozoa</taxon>
        <taxon>Arthropoda</taxon>
        <taxon>Chelicerata</taxon>
        <taxon>Arachnida</taxon>
        <taxon>Acari</taxon>
        <taxon>Acariformes</taxon>
        <taxon>Sarcoptiformes</taxon>
        <taxon>Oribatida</taxon>
        <taxon>Brachypylina</taxon>
        <taxon>Oppioidea</taxon>
        <taxon>Oppiidae</taxon>
        <taxon>Oppiella</taxon>
    </lineage>
</organism>
<feature type="non-terminal residue" evidence="2">
    <location>
        <position position="179"/>
    </location>
</feature>
<dbReference type="PROSITE" id="PS50011">
    <property type="entry name" value="PROTEIN_KINASE_DOM"/>
    <property type="match status" value="1"/>
</dbReference>
<dbReference type="SUPFAM" id="SSF56112">
    <property type="entry name" value="Protein kinase-like (PK-like)"/>
    <property type="match status" value="1"/>
</dbReference>
<dbReference type="OrthoDB" id="6504783at2759"/>
<dbReference type="EMBL" id="OC969506">
    <property type="protein sequence ID" value="CAD7666559.1"/>
    <property type="molecule type" value="Genomic_DNA"/>
</dbReference>
<proteinExistence type="predicted"/>
<dbReference type="GO" id="GO:0004672">
    <property type="term" value="F:protein kinase activity"/>
    <property type="evidence" value="ECO:0007669"/>
    <property type="project" value="InterPro"/>
</dbReference>
<feature type="domain" description="Protein kinase" evidence="1">
    <location>
        <begin position="1"/>
        <end position="132"/>
    </location>
</feature>
<gene>
    <name evidence="2" type="ORF">ONB1V03_LOCUS22945</name>
</gene>
<dbReference type="InterPro" id="IPR050235">
    <property type="entry name" value="CK1_Ser-Thr_kinase"/>
</dbReference>
<accession>A0A7R9MVC2</accession>
<dbReference type="InterPro" id="IPR011009">
    <property type="entry name" value="Kinase-like_dom_sf"/>
</dbReference>
<dbReference type="Proteomes" id="UP000728032">
    <property type="component" value="Unassembled WGS sequence"/>
</dbReference>
<dbReference type="PANTHER" id="PTHR11909">
    <property type="entry name" value="CASEIN KINASE-RELATED"/>
    <property type="match status" value="1"/>
</dbReference>
<sequence length="179" mass="20914">GRVFLLDFGLSKAYRSTRNHKHIPYKDGKPLTGTARYASLNSHLGMEQSRRDDMESLGYLLMYLNRGCLPWQGLRAANNRQKYEKIMEKKLSIPMKTLCEGCPLEFTKYLEYCRGLRFDENPDYRYLRHTFQQLFRNCGYTYDNVFDWTLLEKGVKSGVQTSAGTSSKNVSQLLVNRRK</sequence>
<reference evidence="2" key="1">
    <citation type="submission" date="2020-11" db="EMBL/GenBank/DDBJ databases">
        <authorList>
            <person name="Tran Van P."/>
        </authorList>
    </citation>
    <scope>NUCLEOTIDE SEQUENCE</scope>
</reference>
<dbReference type="AlphaFoldDB" id="A0A7R9MVC2"/>
<name>A0A7R9MVC2_9ACAR</name>
<evidence type="ECO:0000313" key="2">
    <source>
        <dbReference type="EMBL" id="CAD7666559.1"/>
    </source>
</evidence>
<evidence type="ECO:0000259" key="1">
    <source>
        <dbReference type="PROSITE" id="PS50011"/>
    </source>
</evidence>